<organism evidence="2 3">
    <name type="scientific">Leptospira alstonii serovar Sichuan str. 79601</name>
    <dbReference type="NCBI Taxonomy" id="1218565"/>
    <lineage>
        <taxon>Bacteria</taxon>
        <taxon>Pseudomonadati</taxon>
        <taxon>Spirochaetota</taxon>
        <taxon>Spirochaetia</taxon>
        <taxon>Leptospirales</taxon>
        <taxon>Leptospiraceae</taxon>
        <taxon>Leptospira</taxon>
    </lineage>
</organism>
<dbReference type="EMBL" id="ANIK01000035">
    <property type="protein sequence ID" value="EMJ95365.1"/>
    <property type="molecule type" value="Genomic_DNA"/>
</dbReference>
<protein>
    <submittedName>
        <fullName evidence="2">Uncharacterized protein</fullName>
    </submittedName>
</protein>
<keyword evidence="1" id="KW-1133">Transmembrane helix</keyword>
<gene>
    <name evidence="2" type="ORF">LEP1GSC194_3580</name>
</gene>
<proteinExistence type="predicted"/>
<name>M6D9Y2_9LEPT</name>
<comment type="caution">
    <text evidence="2">The sequence shown here is derived from an EMBL/GenBank/DDBJ whole genome shotgun (WGS) entry which is preliminary data.</text>
</comment>
<dbReference type="AlphaFoldDB" id="M6D9Y2"/>
<keyword evidence="1" id="KW-0472">Membrane</keyword>
<feature type="transmembrane region" description="Helical" evidence="1">
    <location>
        <begin position="7"/>
        <end position="24"/>
    </location>
</feature>
<feature type="transmembrane region" description="Helical" evidence="1">
    <location>
        <begin position="30"/>
        <end position="51"/>
    </location>
</feature>
<reference evidence="2 3" key="1">
    <citation type="submission" date="2013-01" db="EMBL/GenBank/DDBJ databases">
        <authorList>
            <person name="Harkins D.M."/>
            <person name="Durkin A.S."/>
            <person name="Brinkac L.M."/>
            <person name="Haft D.H."/>
            <person name="Selengut J.D."/>
            <person name="Sanka R."/>
            <person name="DePew J."/>
            <person name="Purushe J."/>
            <person name="Galloway R.L."/>
            <person name="Vinetz J.M."/>
            <person name="Sutton G.G."/>
            <person name="Nierman W.C."/>
            <person name="Fouts D.E."/>
        </authorList>
    </citation>
    <scope>NUCLEOTIDE SEQUENCE [LARGE SCALE GENOMIC DNA]</scope>
    <source>
        <strain evidence="2 3">79601</strain>
    </source>
</reference>
<dbReference type="Proteomes" id="UP000011988">
    <property type="component" value="Unassembled WGS sequence"/>
</dbReference>
<sequence>MEIVLKLFHRLIPVLIVFVFRFFLLEVIIVYVLNLFCMFDLYYILFLEFFFF</sequence>
<evidence type="ECO:0000313" key="3">
    <source>
        <dbReference type="Proteomes" id="UP000011988"/>
    </source>
</evidence>
<accession>M6D9Y2</accession>
<dbReference type="PATRIC" id="fig|1218565.3.peg.1929"/>
<keyword evidence="1" id="KW-0812">Transmembrane</keyword>
<evidence type="ECO:0000256" key="1">
    <source>
        <dbReference type="SAM" id="Phobius"/>
    </source>
</evidence>
<evidence type="ECO:0000313" key="2">
    <source>
        <dbReference type="EMBL" id="EMJ95365.1"/>
    </source>
</evidence>